<dbReference type="KEGG" id="ttr:Tter_1948"/>
<comment type="similarity">
    <text evidence="2">Belongs to the CRISPR system Cmr5 family.</text>
</comment>
<name>D1CGI3_THET1</name>
<dbReference type="InterPro" id="IPR023101">
    <property type="entry name" value="AF1862-like_dom_sf"/>
</dbReference>
<dbReference type="STRING" id="525904.Tter_1948"/>
<accession>D1CGI3</accession>
<dbReference type="InterPro" id="IPR010160">
    <property type="entry name" value="CRISPR-assoc_prot_Cmr5"/>
</dbReference>
<protein>
    <recommendedName>
        <fullName evidence="5">CRISPR type III-B/RAMP module-associated protein Cmr5</fullName>
    </recommendedName>
</protein>
<evidence type="ECO:0000313" key="6">
    <source>
        <dbReference type="EMBL" id="ACZ42854.1"/>
    </source>
</evidence>
<gene>
    <name evidence="6" type="ordered locus">Tter_1948</name>
</gene>
<evidence type="ECO:0000256" key="4">
    <source>
        <dbReference type="ARBA" id="ARBA00023118"/>
    </source>
</evidence>
<dbReference type="CDD" id="cd09749">
    <property type="entry name" value="Cmr5_III-B"/>
    <property type="match status" value="1"/>
</dbReference>
<keyword evidence="7" id="KW-1185">Reference proteome</keyword>
<organism evidence="6 7">
    <name type="scientific">Thermobaculum terrenum (strain ATCC BAA-798 / CCMEE 7001 / YNP1)</name>
    <dbReference type="NCBI Taxonomy" id="525904"/>
    <lineage>
        <taxon>Bacteria</taxon>
        <taxon>Bacillati</taxon>
        <taxon>Chloroflexota</taxon>
        <taxon>Chloroflexia</taxon>
        <taxon>Candidatus Thermobaculales</taxon>
        <taxon>Candidatus Thermobaculaceae</taxon>
        <taxon>Thermobaculum</taxon>
    </lineage>
</organism>
<dbReference type="eggNOG" id="COG3337">
    <property type="taxonomic scope" value="Bacteria"/>
</dbReference>
<keyword evidence="4" id="KW-0051">Antiviral defense</keyword>
<evidence type="ECO:0000256" key="5">
    <source>
        <dbReference type="ARBA" id="ARBA00030001"/>
    </source>
</evidence>
<dbReference type="Pfam" id="PF09701">
    <property type="entry name" value="Cas_Cmr5"/>
    <property type="match status" value="1"/>
</dbReference>
<reference evidence="7" key="1">
    <citation type="journal article" date="2010" name="Stand. Genomic Sci.">
        <title>Complete genome sequence of 'Thermobaculum terrenum' type strain (YNP1).</title>
        <authorList>
            <person name="Kiss H."/>
            <person name="Cleland D."/>
            <person name="Lapidus A."/>
            <person name="Lucas S."/>
            <person name="Glavina Del Rio T."/>
            <person name="Nolan M."/>
            <person name="Tice H."/>
            <person name="Han C."/>
            <person name="Goodwin L."/>
            <person name="Pitluck S."/>
            <person name="Liolios K."/>
            <person name="Ivanova N."/>
            <person name="Mavromatis K."/>
            <person name="Ovchinnikova G."/>
            <person name="Pati A."/>
            <person name="Chen A."/>
            <person name="Palaniappan K."/>
            <person name="Land M."/>
            <person name="Hauser L."/>
            <person name="Chang Y."/>
            <person name="Jeffries C."/>
            <person name="Lu M."/>
            <person name="Brettin T."/>
            <person name="Detter J."/>
            <person name="Goker M."/>
            <person name="Tindall B."/>
            <person name="Beck B."/>
            <person name="McDermott T."/>
            <person name="Woyke T."/>
            <person name="Bristow J."/>
            <person name="Eisen J."/>
            <person name="Markowitz V."/>
            <person name="Hugenholtz P."/>
            <person name="Kyrpides N."/>
            <person name="Klenk H."/>
            <person name="Cheng J."/>
        </authorList>
    </citation>
    <scope>NUCLEOTIDE SEQUENCE [LARGE SCALE GENOMIC DNA]</scope>
    <source>
        <strain evidence="7">ATCC BAA-798 / YNP1</strain>
    </source>
</reference>
<evidence type="ECO:0000256" key="3">
    <source>
        <dbReference type="ARBA" id="ARBA00022490"/>
    </source>
</evidence>
<evidence type="ECO:0000313" key="7">
    <source>
        <dbReference type="Proteomes" id="UP000000323"/>
    </source>
</evidence>
<dbReference type="NCBIfam" id="TIGR01881">
    <property type="entry name" value="cas_Cmr5"/>
    <property type="match status" value="1"/>
</dbReference>
<dbReference type="EMBL" id="CP001826">
    <property type="protein sequence ID" value="ACZ42854.1"/>
    <property type="molecule type" value="Genomic_DNA"/>
</dbReference>
<dbReference type="GO" id="GO:0051607">
    <property type="term" value="P:defense response to virus"/>
    <property type="evidence" value="ECO:0007669"/>
    <property type="project" value="UniProtKB-KW"/>
</dbReference>
<proteinExistence type="inferred from homology"/>
<sequence length="132" mass="15307">MSQTLSQQRAKYAMEKVLEVAKLEDNKKEDYSNFCLRLPGMILNNGLGQSLAFLLADAQKNEQKMSYKLYEQLSEWIIMRRRIYPDEYGKNGLMKAILEGDRGAYVRAQTEVLELLGWMKRFSDAYIGRPGQ</sequence>
<dbReference type="RefSeq" id="WP_012875885.1">
    <property type="nucleotide sequence ID" value="NC_013526.1"/>
</dbReference>
<comment type="subcellular location">
    <subcellularLocation>
        <location evidence="1">Cytoplasm</location>
    </subcellularLocation>
</comment>
<dbReference type="GO" id="GO:0005737">
    <property type="term" value="C:cytoplasm"/>
    <property type="evidence" value="ECO:0007669"/>
    <property type="project" value="UniProtKB-SubCell"/>
</dbReference>
<dbReference type="Proteomes" id="UP000000323">
    <property type="component" value="Chromosome 2"/>
</dbReference>
<dbReference type="Gene3D" id="1.10.520.30">
    <property type="entry name" value="AF1862-like domain"/>
    <property type="match status" value="1"/>
</dbReference>
<evidence type="ECO:0000256" key="2">
    <source>
        <dbReference type="ARBA" id="ARBA00006161"/>
    </source>
</evidence>
<dbReference type="AlphaFoldDB" id="D1CGI3"/>
<dbReference type="HOGENOM" id="CLU_120836_0_0_0"/>
<evidence type="ECO:0000256" key="1">
    <source>
        <dbReference type="ARBA" id="ARBA00004496"/>
    </source>
</evidence>
<keyword evidence="3" id="KW-0963">Cytoplasm</keyword>
<dbReference type="SUPFAM" id="SSF158568">
    <property type="entry name" value="AF1862-like"/>
    <property type="match status" value="1"/>
</dbReference>